<dbReference type="InterPro" id="IPR007201">
    <property type="entry name" value="Mei2-like_Rrm_C"/>
</dbReference>
<feature type="region of interest" description="Disordered" evidence="1">
    <location>
        <begin position="177"/>
        <end position="217"/>
    </location>
</feature>
<dbReference type="SUPFAM" id="SSF54928">
    <property type="entry name" value="RNA-binding domain, RBD"/>
    <property type="match status" value="1"/>
</dbReference>
<dbReference type="GO" id="GO:0003676">
    <property type="term" value="F:nucleic acid binding"/>
    <property type="evidence" value="ECO:0007669"/>
    <property type="project" value="InterPro"/>
</dbReference>
<dbReference type="InterPro" id="IPR035979">
    <property type="entry name" value="RBD_domain_sf"/>
</dbReference>
<feature type="compositionally biased region" description="Low complexity" evidence="1">
    <location>
        <begin position="197"/>
        <end position="214"/>
    </location>
</feature>
<dbReference type="InterPro" id="IPR012677">
    <property type="entry name" value="Nucleotide-bd_a/b_plait_sf"/>
</dbReference>
<dbReference type="AlphaFoldDB" id="A0A5A7Q5W2"/>
<evidence type="ECO:0000313" key="4">
    <source>
        <dbReference type="Proteomes" id="UP000325081"/>
    </source>
</evidence>
<name>A0A5A7Q5W2_STRAF</name>
<dbReference type="Gene3D" id="3.30.70.330">
    <property type="match status" value="1"/>
</dbReference>
<evidence type="ECO:0000313" key="3">
    <source>
        <dbReference type="EMBL" id="GER40346.1"/>
    </source>
</evidence>
<evidence type="ECO:0000256" key="1">
    <source>
        <dbReference type="SAM" id="MobiDB-lite"/>
    </source>
</evidence>
<dbReference type="OrthoDB" id="417481at2759"/>
<dbReference type="Pfam" id="PF04059">
    <property type="entry name" value="RRM_2"/>
    <property type="match status" value="1"/>
</dbReference>
<organism evidence="3 4">
    <name type="scientific">Striga asiatica</name>
    <name type="common">Asiatic witchweed</name>
    <name type="synonym">Buchnera asiatica</name>
    <dbReference type="NCBI Taxonomy" id="4170"/>
    <lineage>
        <taxon>Eukaryota</taxon>
        <taxon>Viridiplantae</taxon>
        <taxon>Streptophyta</taxon>
        <taxon>Embryophyta</taxon>
        <taxon>Tracheophyta</taxon>
        <taxon>Spermatophyta</taxon>
        <taxon>Magnoliopsida</taxon>
        <taxon>eudicotyledons</taxon>
        <taxon>Gunneridae</taxon>
        <taxon>Pentapetalae</taxon>
        <taxon>asterids</taxon>
        <taxon>lamiids</taxon>
        <taxon>Lamiales</taxon>
        <taxon>Orobanchaceae</taxon>
        <taxon>Buchnereae</taxon>
        <taxon>Striga</taxon>
    </lineage>
</organism>
<dbReference type="Proteomes" id="UP000325081">
    <property type="component" value="Unassembled WGS sequence"/>
</dbReference>
<keyword evidence="4" id="KW-1185">Reference proteome</keyword>
<proteinExistence type="predicted"/>
<dbReference type="CDD" id="cd12277">
    <property type="entry name" value="RRM3_MEI2_EAR1_like"/>
    <property type="match status" value="1"/>
</dbReference>
<feature type="domain" description="Mei2-like C-terminal RNA recognition motif" evidence="2">
    <location>
        <begin position="226"/>
        <end position="327"/>
    </location>
</feature>
<evidence type="ECO:0000259" key="2">
    <source>
        <dbReference type="Pfam" id="PF04059"/>
    </source>
</evidence>
<protein>
    <submittedName>
        <fullName evidence="3">MEI2 C-terminal RRM only like 1</fullName>
    </submittedName>
</protein>
<comment type="caution">
    <text evidence="3">The sequence shown here is derived from an EMBL/GenBank/DDBJ whole genome shotgun (WGS) entry which is preliminary data.</text>
</comment>
<accession>A0A5A7Q5W2</accession>
<dbReference type="EMBL" id="BKCP01005849">
    <property type="protein sequence ID" value="GER40346.1"/>
    <property type="molecule type" value="Genomic_DNA"/>
</dbReference>
<feature type="region of interest" description="Disordered" evidence="1">
    <location>
        <begin position="587"/>
        <end position="631"/>
    </location>
</feature>
<sequence length="631" mass="69957">MFFKQPHEASNLMAQTKSLNPGAQEWRPPSSKTPKATPLKAHQLLPHIIFGSVSPPPQTAAPALVQLAPPPAPALVPLAPPPLEMAAYHYSIPFPAGYQGFALHGPCITQPRPPVYSCYPPPCGYPFPAEEAPVFVVEEKREGPTRGFWGPRLKGPKKFPVAAWRKGAPPRLRRAIRSFPSEKKKPPSVQRWRPKESGSGNVGAVSGGAPAAFARNPTGEKFSPWKTTVMIKNIPNQLRRSFMLEFLDGWCKTYSLEYDFLYLPMDFKKEDNLGYAFVNFTTADAAHRFKKILQKYKWNINKTINSQKICEITWARIQGKERLMQRFEDTPFACCREDFLPVLLDPPRNGSDPNPSLPVVVGVVSDLRGLCFHSLPGIFFWWLKAGVKWKHNSFVWWGYEKIFTEDYGDGQKRMKRKKKGICSRFCTSILSETIKRTTPRAFSKIAITIGGIQSQVTGTLTSNGVAIYDESLRASRAGRPNFRVEILEFSSGLDAAKFLNWWATLKCVLAFKDVPDDRRVALVAKRLLSQQFQNLRQGQRSVDDDMEEFNRLLTRVDVHCRPNRFAVCGAGQSFISLSRAGATIGGKGTGMQSGSAATGAGFAPRAGSATAPSRGVQRAAEAETGGHVATT</sequence>
<reference evidence="4" key="1">
    <citation type="journal article" date="2019" name="Curr. Biol.">
        <title>Genome Sequence of Striga asiatica Provides Insight into the Evolution of Plant Parasitism.</title>
        <authorList>
            <person name="Yoshida S."/>
            <person name="Kim S."/>
            <person name="Wafula E.K."/>
            <person name="Tanskanen J."/>
            <person name="Kim Y.M."/>
            <person name="Honaas L."/>
            <person name="Yang Z."/>
            <person name="Spallek T."/>
            <person name="Conn C.E."/>
            <person name="Ichihashi Y."/>
            <person name="Cheong K."/>
            <person name="Cui S."/>
            <person name="Der J.P."/>
            <person name="Gundlach H."/>
            <person name="Jiao Y."/>
            <person name="Hori C."/>
            <person name="Ishida J.K."/>
            <person name="Kasahara H."/>
            <person name="Kiba T."/>
            <person name="Kim M.S."/>
            <person name="Koo N."/>
            <person name="Laohavisit A."/>
            <person name="Lee Y.H."/>
            <person name="Lumba S."/>
            <person name="McCourt P."/>
            <person name="Mortimer J.C."/>
            <person name="Mutuku J.M."/>
            <person name="Nomura T."/>
            <person name="Sasaki-Sekimoto Y."/>
            <person name="Seto Y."/>
            <person name="Wang Y."/>
            <person name="Wakatake T."/>
            <person name="Sakakibara H."/>
            <person name="Demura T."/>
            <person name="Yamaguchi S."/>
            <person name="Yoneyama K."/>
            <person name="Manabe R.I."/>
            <person name="Nelson D.C."/>
            <person name="Schulman A.H."/>
            <person name="Timko M.P."/>
            <person name="dePamphilis C.W."/>
            <person name="Choi D."/>
            <person name="Shirasu K."/>
        </authorList>
    </citation>
    <scope>NUCLEOTIDE SEQUENCE [LARGE SCALE GENOMIC DNA]</scope>
    <source>
        <strain evidence="4">cv. UVA1</strain>
    </source>
</reference>
<feature type="region of interest" description="Disordered" evidence="1">
    <location>
        <begin position="17"/>
        <end position="36"/>
    </location>
</feature>
<gene>
    <name evidence="3" type="ORF">STAS_17010</name>
</gene>